<evidence type="ECO:0000256" key="2">
    <source>
        <dbReference type="SAM" id="SignalP"/>
    </source>
</evidence>
<keyword evidence="5" id="KW-1185">Reference proteome</keyword>
<dbReference type="PROSITE" id="PS51272">
    <property type="entry name" value="SLH"/>
    <property type="match status" value="1"/>
</dbReference>
<protein>
    <submittedName>
        <fullName evidence="4">Glycogen-binding domain-containing protein</fullName>
    </submittedName>
</protein>
<evidence type="ECO:0000313" key="4">
    <source>
        <dbReference type="EMBL" id="MFD2671267.1"/>
    </source>
</evidence>
<dbReference type="InterPro" id="IPR050827">
    <property type="entry name" value="CRP1_MDG1_kinase"/>
</dbReference>
<organism evidence="4 5">
    <name type="scientific">Marinicrinis sediminis</name>
    <dbReference type="NCBI Taxonomy" id="1652465"/>
    <lineage>
        <taxon>Bacteria</taxon>
        <taxon>Bacillati</taxon>
        <taxon>Bacillota</taxon>
        <taxon>Bacilli</taxon>
        <taxon>Bacillales</taxon>
        <taxon>Paenibacillaceae</taxon>
    </lineage>
</organism>
<dbReference type="InterPro" id="IPR001119">
    <property type="entry name" value="SLH_dom"/>
</dbReference>
<reference evidence="5" key="1">
    <citation type="journal article" date="2019" name="Int. J. Syst. Evol. Microbiol.">
        <title>The Global Catalogue of Microorganisms (GCM) 10K type strain sequencing project: providing services to taxonomists for standard genome sequencing and annotation.</title>
        <authorList>
            <consortium name="The Broad Institute Genomics Platform"/>
            <consortium name="The Broad Institute Genome Sequencing Center for Infectious Disease"/>
            <person name="Wu L."/>
            <person name="Ma J."/>
        </authorList>
    </citation>
    <scope>NUCLEOTIDE SEQUENCE [LARGE SCALE GENOMIC DNA]</scope>
    <source>
        <strain evidence="5">KCTC 33676</strain>
    </source>
</reference>
<gene>
    <name evidence="4" type="ORF">ACFSUC_06570</name>
</gene>
<accession>A0ABW5R873</accession>
<dbReference type="SUPFAM" id="SSF81296">
    <property type="entry name" value="E set domains"/>
    <property type="match status" value="1"/>
</dbReference>
<dbReference type="InterPro" id="IPR032640">
    <property type="entry name" value="AMPK1_CBM"/>
</dbReference>
<proteinExistence type="inferred from homology"/>
<evidence type="ECO:0000259" key="3">
    <source>
        <dbReference type="PROSITE" id="PS51272"/>
    </source>
</evidence>
<evidence type="ECO:0000313" key="5">
    <source>
        <dbReference type="Proteomes" id="UP001597497"/>
    </source>
</evidence>
<feature type="domain" description="SLH" evidence="3">
    <location>
        <begin position="20"/>
        <end position="88"/>
    </location>
</feature>
<feature type="chain" id="PRO_5047384318" evidence="2">
    <location>
        <begin position="33"/>
        <end position="547"/>
    </location>
</feature>
<sequence length="547" mass="62163">MKKTHWMSLALTIAVMVTILTTFSSSTSTAHAAKDSSTAAQKAELLNTLGIFTGSPYGFELDRASTRLEGAVMLVRLLGKETEAQNKKYTHPFQDVPVWASPYVGYLYHHDLTSGMSATTFGSGKMNALQYVTFILRVLGYDDSRGDFLYTEAFEKAEEIGLLSASTSSQLANSPFLRASIATLTYEALTTHLKKDNKTLLEHLVELGAFTQEQVTQTNHEAFIQLLGIEFTDVTFYFYSSQAKNVYLSGSFNGWSETETPMKKNGNEFTVTVPLAHTTTYKFIADGSYHYDPFNPNMNGINYDAIIEPDAKTNKLHSDMKYFSSKHFDYFTVEDMDYTEHLEIFYRGATGLIDYLPVTAGKIRIYAAEYTHDEEGSIYQEGGYSLYIENTKELFNQNNNLDTAFLIRILFPLDHHAFEIAMGYAYELKGNLADKHYNRNLSARDFLQVSNGTSGLMDMLAQSDHSKINFYLLTSFIYYHVNILEEKDKFGTFLLSLSEKDSLETIQNKYAKAFGEDLAKTIREWESWLPTINEHQSSIYMDWESYR</sequence>
<dbReference type="RefSeq" id="WP_379928717.1">
    <property type="nucleotide sequence ID" value="NZ_JBHUMM010000010.1"/>
</dbReference>
<comment type="caution">
    <text evidence="4">The sequence shown here is derived from an EMBL/GenBank/DDBJ whole genome shotgun (WGS) entry which is preliminary data.</text>
</comment>
<dbReference type="InterPro" id="IPR013783">
    <property type="entry name" value="Ig-like_fold"/>
</dbReference>
<dbReference type="EMBL" id="JBHUMM010000010">
    <property type="protein sequence ID" value="MFD2671267.1"/>
    <property type="molecule type" value="Genomic_DNA"/>
</dbReference>
<dbReference type="Proteomes" id="UP001597497">
    <property type="component" value="Unassembled WGS sequence"/>
</dbReference>
<name>A0ABW5R873_9BACL</name>
<feature type="signal peptide" evidence="2">
    <location>
        <begin position="1"/>
        <end position="32"/>
    </location>
</feature>
<dbReference type="CDD" id="cd02859">
    <property type="entry name" value="E_set_AMPKbeta_like_N"/>
    <property type="match status" value="1"/>
</dbReference>
<dbReference type="PANTHER" id="PTHR10343:SF84">
    <property type="entry name" value="5'-AMP-ACTIVATED PROTEIN KINASE SUBUNIT BETA-1"/>
    <property type="match status" value="1"/>
</dbReference>
<evidence type="ECO:0000256" key="1">
    <source>
        <dbReference type="ARBA" id="ARBA00010926"/>
    </source>
</evidence>
<keyword evidence="2" id="KW-0732">Signal</keyword>
<dbReference type="Pfam" id="PF16561">
    <property type="entry name" value="AMPK1_CBM"/>
    <property type="match status" value="1"/>
</dbReference>
<dbReference type="Gene3D" id="2.60.40.10">
    <property type="entry name" value="Immunoglobulins"/>
    <property type="match status" value="1"/>
</dbReference>
<dbReference type="InterPro" id="IPR014756">
    <property type="entry name" value="Ig_E-set"/>
</dbReference>
<dbReference type="PANTHER" id="PTHR10343">
    <property type="entry name" value="5'-AMP-ACTIVATED PROTEIN KINASE , BETA SUBUNIT"/>
    <property type="match status" value="1"/>
</dbReference>
<comment type="similarity">
    <text evidence="1">Belongs to the 5'-AMP-activated protein kinase beta subunit family.</text>
</comment>